<dbReference type="PANTHER" id="PTHR24096">
    <property type="entry name" value="LONG-CHAIN-FATTY-ACID--COA LIGASE"/>
    <property type="match status" value="1"/>
</dbReference>
<evidence type="ECO:0000313" key="4">
    <source>
        <dbReference type="Proteomes" id="UP000727993"/>
    </source>
</evidence>
<name>A0A936TF37_9ACTN</name>
<evidence type="ECO:0000259" key="2">
    <source>
        <dbReference type="Pfam" id="PF13193"/>
    </source>
</evidence>
<organism evidence="3 4">
    <name type="scientific">Candidatus Neomicrothrix subdominans</name>
    <dbReference type="NCBI Taxonomy" id="2954438"/>
    <lineage>
        <taxon>Bacteria</taxon>
        <taxon>Bacillati</taxon>
        <taxon>Actinomycetota</taxon>
        <taxon>Acidimicrobiia</taxon>
        <taxon>Acidimicrobiales</taxon>
        <taxon>Microthrixaceae</taxon>
        <taxon>Candidatus Neomicrothrix</taxon>
    </lineage>
</organism>
<evidence type="ECO:0000259" key="1">
    <source>
        <dbReference type="Pfam" id="PF00501"/>
    </source>
</evidence>
<feature type="domain" description="AMP-dependent synthetase/ligase" evidence="1">
    <location>
        <begin position="7"/>
        <end position="359"/>
    </location>
</feature>
<proteinExistence type="predicted"/>
<dbReference type="AlphaFoldDB" id="A0A936TF37"/>
<dbReference type="GO" id="GO:0016405">
    <property type="term" value="F:CoA-ligase activity"/>
    <property type="evidence" value="ECO:0007669"/>
    <property type="project" value="TreeGrafter"/>
</dbReference>
<dbReference type="PROSITE" id="PS00455">
    <property type="entry name" value="AMP_BINDING"/>
    <property type="match status" value="1"/>
</dbReference>
<comment type="caution">
    <text evidence="3">The sequence shown here is derived from an EMBL/GenBank/DDBJ whole genome shotgun (WGS) entry which is preliminary data.</text>
</comment>
<dbReference type="InterPro" id="IPR045851">
    <property type="entry name" value="AMP-bd_C_sf"/>
</dbReference>
<dbReference type="Pfam" id="PF13193">
    <property type="entry name" value="AMP-binding_C"/>
    <property type="match status" value="1"/>
</dbReference>
<dbReference type="PANTHER" id="PTHR24096:SF323">
    <property type="entry name" value="BLR3536 PROTEIN"/>
    <property type="match status" value="1"/>
</dbReference>
<dbReference type="Proteomes" id="UP000727993">
    <property type="component" value="Unassembled WGS sequence"/>
</dbReference>
<accession>A0A936TF37</accession>
<dbReference type="InterPro" id="IPR000873">
    <property type="entry name" value="AMP-dep_synth/lig_dom"/>
</dbReference>
<dbReference type="Pfam" id="PF00501">
    <property type="entry name" value="AMP-binding"/>
    <property type="match status" value="1"/>
</dbReference>
<dbReference type="InterPro" id="IPR025110">
    <property type="entry name" value="AMP-bd_C"/>
</dbReference>
<dbReference type="InterPro" id="IPR042099">
    <property type="entry name" value="ANL_N_sf"/>
</dbReference>
<reference evidence="3 4" key="1">
    <citation type="submission" date="2020-10" db="EMBL/GenBank/DDBJ databases">
        <title>Connecting structure to function with the recovery of over 1000 high-quality activated sludge metagenome-assembled genomes encoding full-length rRNA genes using long-read sequencing.</title>
        <authorList>
            <person name="Singleton C.M."/>
            <person name="Petriglieri F."/>
            <person name="Kristensen J.M."/>
            <person name="Kirkegaard R.H."/>
            <person name="Michaelsen T.Y."/>
            <person name="Andersen M.H."/>
            <person name="Karst S.M."/>
            <person name="Dueholm M.S."/>
            <person name="Nielsen P.H."/>
            <person name="Albertsen M."/>
        </authorList>
    </citation>
    <scope>NUCLEOTIDE SEQUENCE [LARGE SCALE GENOMIC DNA]</scope>
    <source>
        <strain evidence="3">Lyne_18-Q3-R50-59_MAXAC.006</strain>
    </source>
</reference>
<dbReference type="SUPFAM" id="SSF56801">
    <property type="entry name" value="Acetyl-CoA synthetase-like"/>
    <property type="match status" value="1"/>
</dbReference>
<protein>
    <submittedName>
        <fullName evidence="3">Acyl-CoA synthetase</fullName>
    </submittedName>
</protein>
<gene>
    <name evidence="3" type="ORF">IPN02_19310</name>
</gene>
<dbReference type="InterPro" id="IPR020845">
    <property type="entry name" value="AMP-binding_CS"/>
</dbReference>
<dbReference type="Gene3D" id="3.40.50.12780">
    <property type="entry name" value="N-terminal domain of ligase-like"/>
    <property type="match status" value="1"/>
</dbReference>
<dbReference type="EMBL" id="JADJZA010000011">
    <property type="protein sequence ID" value="MBK9298933.1"/>
    <property type="molecule type" value="Genomic_DNA"/>
</dbReference>
<sequence length="514" mass="55480">MRYPGAHAQANPDRVAMTMAGTGDTVTFGELDATANRLARTFASLGLEYEGHVAACMENRLEVLEVAWGAHYAGLHYTFFSTHLTADEAAFIIEDSGSKVVVLTPAMAERLMPALAELVGDDVTFVSVGGEVEGAQNLDALAAEQSPDPLPGALEGTDMLYSSGTTGRPKGVLRQLTGQPLGTSAGLGLLGELLMGMNTESVYLSPAPMYHAAPLKWSIESIALGASVVLMERFDPEAVLSAIETHRVTHAQFVPTMFVRMLKLPKDVRDRYDVSSLVGVIHAAAPCPPDVKRQMIDWMGPIINEYYAGTEGSGFCWASAEDWLGHPGTVGKPLVGVIHIVGPDNEEVPVGEEGVVYFGEGPQFAYHNDPAKTAEAHHEKGWSTLGDIGKVDAEGFLYLTDRQSNMIITGGVNVYPQEAENVLASHPDIYDVAVIGVPNEDFGEEVKAVVQLMDGVEASDQLAAELVEYCRERMAHVKCPRSIDFTDELPRLPTGKLVKRHLRDSYWEGTGSRI</sequence>
<evidence type="ECO:0000313" key="3">
    <source>
        <dbReference type="EMBL" id="MBK9298933.1"/>
    </source>
</evidence>
<feature type="domain" description="AMP-binding enzyme C-terminal" evidence="2">
    <location>
        <begin position="418"/>
        <end position="496"/>
    </location>
</feature>
<dbReference type="Gene3D" id="3.30.300.30">
    <property type="match status" value="1"/>
</dbReference>